<name>A0A6L2LZB5_TANCI</name>
<feature type="region of interest" description="Disordered" evidence="1">
    <location>
        <begin position="296"/>
        <end position="318"/>
    </location>
</feature>
<evidence type="ECO:0000313" key="2">
    <source>
        <dbReference type="EMBL" id="GEU66660.1"/>
    </source>
</evidence>
<evidence type="ECO:0000256" key="1">
    <source>
        <dbReference type="SAM" id="MobiDB-lite"/>
    </source>
</evidence>
<organism evidence="2">
    <name type="scientific">Tanacetum cinerariifolium</name>
    <name type="common">Dalmatian daisy</name>
    <name type="synonym">Chrysanthemum cinerariifolium</name>
    <dbReference type="NCBI Taxonomy" id="118510"/>
    <lineage>
        <taxon>Eukaryota</taxon>
        <taxon>Viridiplantae</taxon>
        <taxon>Streptophyta</taxon>
        <taxon>Embryophyta</taxon>
        <taxon>Tracheophyta</taxon>
        <taxon>Spermatophyta</taxon>
        <taxon>Magnoliopsida</taxon>
        <taxon>eudicotyledons</taxon>
        <taxon>Gunneridae</taxon>
        <taxon>Pentapetalae</taxon>
        <taxon>asterids</taxon>
        <taxon>campanulids</taxon>
        <taxon>Asterales</taxon>
        <taxon>Asteraceae</taxon>
        <taxon>Asteroideae</taxon>
        <taxon>Anthemideae</taxon>
        <taxon>Anthemidinae</taxon>
        <taxon>Tanacetum</taxon>
    </lineage>
</organism>
<proteinExistence type="predicted"/>
<gene>
    <name evidence="2" type="ORF">Tci_038638</name>
</gene>
<protein>
    <submittedName>
        <fullName evidence="2">Uncharacterized protein</fullName>
    </submittedName>
</protein>
<feature type="compositionally biased region" description="Polar residues" evidence="1">
    <location>
        <begin position="308"/>
        <end position="318"/>
    </location>
</feature>
<sequence length="318" mass="36523">MPLYESEMTAKDIKSLAIRHGIPLDPVALTKRWIMDQLPDDMIGLYEQKAIPDAMAWRHHDSNVNDPVPEDGFNALDVQTLTKWVVDLRPVPSGFFFWAAVTMYEYLRFPFLSGAHADEGESSRNQAYYVPNWSIRQRCRVDTPMWCHELMVHLPPPTAQEESNALTNATALKRAWFNLGRGALAQTDILERELKDELARKDSAPVYAERINDERAQEKEKTGPRWDKGLIKERSKEDISELISKMKGFDPYADKKMFVKYDKLFEKRYPYVEKFSCGFCHTVYDLLKVYPDSLPAEQAPLSKPSTRKAPSSSAPNKS</sequence>
<dbReference type="EMBL" id="BKCJ010005424">
    <property type="protein sequence ID" value="GEU66660.1"/>
    <property type="molecule type" value="Genomic_DNA"/>
</dbReference>
<dbReference type="AlphaFoldDB" id="A0A6L2LZB5"/>
<accession>A0A6L2LZB5</accession>
<reference evidence="2" key="1">
    <citation type="journal article" date="2019" name="Sci. Rep.">
        <title>Draft genome of Tanacetum cinerariifolium, the natural source of mosquito coil.</title>
        <authorList>
            <person name="Yamashiro T."/>
            <person name="Shiraishi A."/>
            <person name="Satake H."/>
            <person name="Nakayama K."/>
        </authorList>
    </citation>
    <scope>NUCLEOTIDE SEQUENCE</scope>
</reference>
<comment type="caution">
    <text evidence="2">The sequence shown here is derived from an EMBL/GenBank/DDBJ whole genome shotgun (WGS) entry which is preliminary data.</text>
</comment>